<sequence length="135" mass="14267">MRVPDIPRRLRDVVRDDRGQIAVEFTAMTPVILATLIVLWQAVLIGYTFALAGSAADRAVHAGAEADPWRDRNATCATAGEQDLSPAWRSGASIGCTVTDGVVKAHADLSVPLLFPGFVDMPITVPGNAAAARES</sequence>
<keyword evidence="1" id="KW-0472">Membrane</keyword>
<keyword evidence="3" id="KW-1185">Reference proteome</keyword>
<feature type="transmembrane region" description="Helical" evidence="1">
    <location>
        <begin position="21"/>
        <end position="43"/>
    </location>
</feature>
<gene>
    <name evidence="2" type="ORF">GCM10018793_25350</name>
</gene>
<protein>
    <submittedName>
        <fullName evidence="2">Septum formation initiator</fullName>
    </submittedName>
</protein>
<reference evidence="2" key="1">
    <citation type="journal article" date="2014" name="Int. J. Syst. Evol. Microbiol.">
        <title>Complete genome sequence of Corynebacterium casei LMG S-19264T (=DSM 44701T), isolated from a smear-ripened cheese.</title>
        <authorList>
            <consortium name="US DOE Joint Genome Institute (JGI-PGF)"/>
            <person name="Walter F."/>
            <person name="Albersmeier A."/>
            <person name="Kalinowski J."/>
            <person name="Ruckert C."/>
        </authorList>
    </citation>
    <scope>NUCLEOTIDE SEQUENCE</scope>
    <source>
        <strain evidence="2">JCM 5069</strain>
    </source>
</reference>
<dbReference type="AlphaFoldDB" id="A0A919G3K2"/>
<evidence type="ECO:0000313" key="3">
    <source>
        <dbReference type="Proteomes" id="UP000603708"/>
    </source>
</evidence>
<keyword evidence="1" id="KW-0812">Transmembrane</keyword>
<keyword evidence="1" id="KW-1133">Transmembrane helix</keyword>
<comment type="caution">
    <text evidence="2">The sequence shown here is derived from an EMBL/GenBank/DDBJ whole genome shotgun (WGS) entry which is preliminary data.</text>
</comment>
<name>A0A919G3K2_9ACTN</name>
<proteinExistence type="predicted"/>
<dbReference type="RefSeq" id="WP_189931239.1">
    <property type="nucleotide sequence ID" value="NZ_BNCD01000006.1"/>
</dbReference>
<organism evidence="2 3">
    <name type="scientific">Streptomyces sulfonofaciens</name>
    <dbReference type="NCBI Taxonomy" id="68272"/>
    <lineage>
        <taxon>Bacteria</taxon>
        <taxon>Bacillati</taxon>
        <taxon>Actinomycetota</taxon>
        <taxon>Actinomycetes</taxon>
        <taxon>Kitasatosporales</taxon>
        <taxon>Streptomycetaceae</taxon>
        <taxon>Streptomyces</taxon>
    </lineage>
</organism>
<dbReference type="EMBL" id="BNCD01000006">
    <property type="protein sequence ID" value="GHH77390.1"/>
    <property type="molecule type" value="Genomic_DNA"/>
</dbReference>
<dbReference type="Proteomes" id="UP000603708">
    <property type="component" value="Unassembled WGS sequence"/>
</dbReference>
<evidence type="ECO:0000256" key="1">
    <source>
        <dbReference type="SAM" id="Phobius"/>
    </source>
</evidence>
<accession>A0A919G3K2</accession>
<reference evidence="2" key="2">
    <citation type="submission" date="2020-09" db="EMBL/GenBank/DDBJ databases">
        <authorList>
            <person name="Sun Q."/>
            <person name="Ohkuma M."/>
        </authorList>
    </citation>
    <scope>NUCLEOTIDE SEQUENCE</scope>
    <source>
        <strain evidence="2">JCM 5069</strain>
    </source>
</reference>
<evidence type="ECO:0000313" key="2">
    <source>
        <dbReference type="EMBL" id="GHH77390.1"/>
    </source>
</evidence>